<evidence type="ECO:0000313" key="2">
    <source>
        <dbReference type="Proteomes" id="UP000826656"/>
    </source>
</evidence>
<organism evidence="1 2">
    <name type="scientific">Solanum tuberosum</name>
    <name type="common">Potato</name>
    <dbReference type="NCBI Taxonomy" id="4113"/>
    <lineage>
        <taxon>Eukaryota</taxon>
        <taxon>Viridiplantae</taxon>
        <taxon>Streptophyta</taxon>
        <taxon>Embryophyta</taxon>
        <taxon>Tracheophyta</taxon>
        <taxon>Spermatophyta</taxon>
        <taxon>Magnoliopsida</taxon>
        <taxon>eudicotyledons</taxon>
        <taxon>Gunneridae</taxon>
        <taxon>Pentapetalae</taxon>
        <taxon>asterids</taxon>
        <taxon>lamiids</taxon>
        <taxon>Solanales</taxon>
        <taxon>Solanaceae</taxon>
        <taxon>Solanoideae</taxon>
        <taxon>Solaneae</taxon>
        <taxon>Solanum</taxon>
    </lineage>
</organism>
<gene>
    <name evidence="1" type="ORF">KY290_011159</name>
</gene>
<keyword evidence="2" id="KW-1185">Reference proteome</keyword>
<comment type="caution">
    <text evidence="1">The sequence shown here is derived from an EMBL/GenBank/DDBJ whole genome shotgun (WGS) entry which is preliminary data.</text>
</comment>
<accession>A0ABQ7VZT7</accession>
<dbReference type="Proteomes" id="UP000826656">
    <property type="component" value="Unassembled WGS sequence"/>
</dbReference>
<name>A0ABQ7VZT7_SOLTU</name>
<reference evidence="1 2" key="1">
    <citation type="journal article" date="2021" name="bioRxiv">
        <title>Chromosome-scale and haplotype-resolved genome assembly of a tetraploid potato cultivar.</title>
        <authorList>
            <person name="Sun H."/>
            <person name="Jiao W.-B."/>
            <person name="Krause K."/>
            <person name="Campoy J.A."/>
            <person name="Goel M."/>
            <person name="Folz-Donahue K."/>
            <person name="Kukat C."/>
            <person name="Huettel B."/>
            <person name="Schneeberger K."/>
        </authorList>
    </citation>
    <scope>NUCLEOTIDE SEQUENCE [LARGE SCALE GENOMIC DNA]</scope>
    <source>
        <strain evidence="1">SolTubOtavaFocal</strain>
        <tissue evidence="1">Leaves</tissue>
    </source>
</reference>
<sequence length="231" mass="25006">MESVLISKGLASCSNAMMGPCLRALSSANGPETLRKDSPPRGNVVVLMLGIGTPNLVPVINGERGSIQLMGRNIVGHDGFPKFSSFRACEEDMFHVLAIVATHLAAQLPYPIKLFASFLDSVVWGGGLDVGVCRVGGELSIFGKVPGWLIFQVSVVANMDGLYASSEFLRQKFFFSLIERSYIMLHYVPDGPMVMDPFVIVETGLGSCVDNLSKAFFGRIPTLRWVSSSNL</sequence>
<proteinExistence type="predicted"/>
<protein>
    <submittedName>
        <fullName evidence="1">Uncharacterized protein</fullName>
    </submittedName>
</protein>
<dbReference type="EMBL" id="JAIVGD010000005">
    <property type="protein sequence ID" value="KAH0774022.1"/>
    <property type="molecule type" value="Genomic_DNA"/>
</dbReference>
<evidence type="ECO:0000313" key="1">
    <source>
        <dbReference type="EMBL" id="KAH0774022.1"/>
    </source>
</evidence>